<dbReference type="PANTHER" id="PTHR43798:SF31">
    <property type="entry name" value="AB HYDROLASE SUPERFAMILY PROTEIN YCLE"/>
    <property type="match status" value="1"/>
</dbReference>
<evidence type="ECO:0000256" key="2">
    <source>
        <dbReference type="ARBA" id="ARBA00022490"/>
    </source>
</evidence>
<feature type="domain" description="AB hydrolase-1" evidence="6">
    <location>
        <begin position="10"/>
        <end position="239"/>
    </location>
</feature>
<dbReference type="Proteomes" id="UP000242258">
    <property type="component" value="Unassembled WGS sequence"/>
</dbReference>
<dbReference type="GO" id="GO:0016020">
    <property type="term" value="C:membrane"/>
    <property type="evidence" value="ECO:0007669"/>
    <property type="project" value="TreeGrafter"/>
</dbReference>
<comment type="catalytic activity">
    <reaction evidence="5">
        <text>6-carboxyhexanoyl-[ACP] methyl ester + H2O = 6-carboxyhexanoyl-[ACP] + methanol + H(+)</text>
        <dbReference type="Rhea" id="RHEA:42700"/>
        <dbReference type="Rhea" id="RHEA-COMP:9955"/>
        <dbReference type="Rhea" id="RHEA-COMP:10186"/>
        <dbReference type="ChEBI" id="CHEBI:15377"/>
        <dbReference type="ChEBI" id="CHEBI:15378"/>
        <dbReference type="ChEBI" id="CHEBI:17790"/>
        <dbReference type="ChEBI" id="CHEBI:78846"/>
        <dbReference type="ChEBI" id="CHEBI:82735"/>
        <dbReference type="EC" id="3.1.1.85"/>
    </reaction>
</comment>
<dbReference type="UniPathway" id="UPA00078"/>
<feature type="active site" description="Nucleophile" evidence="5">
    <location>
        <position position="79"/>
    </location>
</feature>
<dbReference type="STRING" id="1628148.BI198_00495"/>
<dbReference type="PANTHER" id="PTHR43798">
    <property type="entry name" value="MONOACYLGLYCEROL LIPASE"/>
    <property type="match status" value="1"/>
</dbReference>
<comment type="subcellular location">
    <subcellularLocation>
        <location evidence="5">Cytoplasm</location>
    </subcellularLocation>
</comment>
<dbReference type="Gene3D" id="3.40.50.1820">
    <property type="entry name" value="alpha/beta hydrolase"/>
    <property type="match status" value="1"/>
</dbReference>
<dbReference type="PRINTS" id="PR00111">
    <property type="entry name" value="ABHYDROLASE"/>
</dbReference>
<feature type="active site" evidence="5">
    <location>
        <position position="232"/>
    </location>
</feature>
<dbReference type="AlphaFoldDB" id="A0A1E7Q256"/>
<keyword evidence="2 5" id="KW-0963">Cytoplasm</keyword>
<dbReference type="HAMAP" id="MF_01260">
    <property type="entry name" value="Carboxylester"/>
    <property type="match status" value="1"/>
</dbReference>
<comment type="subunit">
    <text evidence="5">Monomer.</text>
</comment>
<dbReference type="EMBL" id="MKEK01000001">
    <property type="protein sequence ID" value="OEY68211.1"/>
    <property type="molecule type" value="Genomic_DNA"/>
</dbReference>
<name>A0A1E7Q256_9GAMM</name>
<dbReference type="InterPro" id="IPR050266">
    <property type="entry name" value="AB_hydrolase_sf"/>
</dbReference>
<dbReference type="OrthoDB" id="9780744at2"/>
<protein>
    <recommendedName>
        <fullName evidence="5">Pimeloyl-[acyl-carrier protein] methyl ester esterase</fullName>
        <ecNumber evidence="5">3.1.1.85</ecNumber>
    </recommendedName>
    <alternativeName>
        <fullName evidence="5">Biotin synthesis protein BioH</fullName>
    </alternativeName>
    <alternativeName>
        <fullName evidence="5">Carboxylesterase BioH</fullName>
    </alternativeName>
</protein>
<feature type="binding site" evidence="5">
    <location>
        <position position="232"/>
    </location>
    <ligand>
        <name>substrate</name>
    </ligand>
</feature>
<comment type="function">
    <text evidence="5">The physiological role of BioH is to remove the methyl group introduced by BioC when the pimeloyl moiety is complete. It allows to synthesize pimeloyl-ACP via the fatty acid synthetic pathway through the hydrolysis of the ester bonds of pimeloyl-ACP esters.</text>
</comment>
<dbReference type="GO" id="GO:0090499">
    <property type="term" value="F:pimelyl-[acyl-carrier protein] methyl ester esterase activity"/>
    <property type="evidence" value="ECO:0007669"/>
    <property type="project" value="UniProtKB-EC"/>
</dbReference>
<evidence type="ECO:0000313" key="8">
    <source>
        <dbReference type="Proteomes" id="UP000242258"/>
    </source>
</evidence>
<keyword evidence="4 5" id="KW-0378">Hydrolase</keyword>
<comment type="caution">
    <text evidence="7">The sequence shown here is derived from an EMBL/GenBank/DDBJ whole genome shotgun (WGS) entry which is preliminary data.</text>
</comment>
<gene>
    <name evidence="5" type="primary">bioH</name>
    <name evidence="7" type="ORF">BI198_00495</name>
</gene>
<feature type="binding site" evidence="5">
    <location>
        <begin position="140"/>
        <end position="144"/>
    </location>
    <ligand>
        <name>substrate</name>
    </ligand>
</feature>
<dbReference type="GO" id="GO:0009102">
    <property type="term" value="P:biotin biosynthetic process"/>
    <property type="evidence" value="ECO:0007669"/>
    <property type="project" value="UniProtKB-UniRule"/>
</dbReference>
<feature type="active site" evidence="5">
    <location>
        <position position="204"/>
    </location>
</feature>
<comment type="similarity">
    <text evidence="5">Belongs to the AB hydrolase superfamily. Carboxylesterase BioH family.</text>
</comment>
<evidence type="ECO:0000256" key="1">
    <source>
        <dbReference type="ARBA" id="ARBA00022487"/>
    </source>
</evidence>
<dbReference type="EC" id="3.1.1.85" evidence="5"/>
<comment type="pathway">
    <text evidence="5">Cofactor biosynthesis; biotin biosynthesis.</text>
</comment>
<dbReference type="SUPFAM" id="SSF53474">
    <property type="entry name" value="alpha/beta-Hydrolases"/>
    <property type="match status" value="1"/>
</dbReference>
<accession>A0A1E7Q256</accession>
<dbReference type="InterPro" id="IPR000073">
    <property type="entry name" value="AB_hydrolase_1"/>
</dbReference>
<sequence length="253" mass="27619">MNKTSTSQKPTLVLLHGWGVNQAVWQATTTAIAKEVKVITLDLPGFGAERQFPQPYQLAQIVDQLAAKIPEKSYVYGWSLGGLIAIALADRHPEKVKQLGLIAATPCFLAQENWPGMAETVLQQFAVALSKNLPQTIERFLAIQALGSHSARTDIKALKQAILAFAQPEPAAVSGALDLLSSIDLRQAFKQLKMPLVGCFGRLDSLVPVAVTEQLRQLQPQMALTTLAHASHAPFISHPEQFITWLNDSILRT</sequence>
<keyword evidence="3 5" id="KW-0093">Biotin biosynthesis</keyword>
<keyword evidence="1 5" id="KW-0719">Serine esterase</keyword>
<dbReference type="RefSeq" id="WP_070047778.1">
    <property type="nucleotide sequence ID" value="NZ_CBCSDO010000011.1"/>
</dbReference>
<dbReference type="GO" id="GO:0005737">
    <property type="term" value="C:cytoplasm"/>
    <property type="evidence" value="ECO:0007669"/>
    <property type="project" value="UniProtKB-SubCell"/>
</dbReference>
<feature type="binding site" evidence="5">
    <location>
        <begin position="79"/>
        <end position="80"/>
    </location>
    <ligand>
        <name>substrate</name>
    </ligand>
</feature>
<evidence type="ECO:0000256" key="5">
    <source>
        <dbReference type="HAMAP-Rule" id="MF_01260"/>
    </source>
</evidence>
<dbReference type="InterPro" id="IPR029058">
    <property type="entry name" value="AB_hydrolase_fold"/>
</dbReference>
<evidence type="ECO:0000259" key="6">
    <source>
        <dbReference type="Pfam" id="PF00561"/>
    </source>
</evidence>
<evidence type="ECO:0000256" key="3">
    <source>
        <dbReference type="ARBA" id="ARBA00022756"/>
    </source>
</evidence>
<keyword evidence="8" id="KW-1185">Reference proteome</keyword>
<dbReference type="NCBIfam" id="TIGR01738">
    <property type="entry name" value="bioH"/>
    <property type="match status" value="1"/>
</dbReference>
<dbReference type="Pfam" id="PF00561">
    <property type="entry name" value="Abhydrolase_1"/>
    <property type="match status" value="1"/>
</dbReference>
<evidence type="ECO:0000256" key="4">
    <source>
        <dbReference type="ARBA" id="ARBA00022801"/>
    </source>
</evidence>
<organism evidence="7 8">
    <name type="scientific">Rheinheimera salexigens</name>
    <dbReference type="NCBI Taxonomy" id="1628148"/>
    <lineage>
        <taxon>Bacteria</taxon>
        <taxon>Pseudomonadati</taxon>
        <taxon>Pseudomonadota</taxon>
        <taxon>Gammaproteobacteria</taxon>
        <taxon>Chromatiales</taxon>
        <taxon>Chromatiaceae</taxon>
        <taxon>Rheinheimera</taxon>
    </lineage>
</organism>
<reference evidence="8" key="1">
    <citation type="submission" date="2016-09" db="EMBL/GenBank/DDBJ databases">
        <authorList>
            <person name="Wan X."/>
            <person name="Hou S."/>
        </authorList>
    </citation>
    <scope>NUCLEOTIDE SEQUENCE [LARGE SCALE GENOMIC DNA]</scope>
    <source>
        <strain evidence="8">KH87</strain>
    </source>
</reference>
<dbReference type="InterPro" id="IPR010076">
    <property type="entry name" value="BioH"/>
</dbReference>
<evidence type="ECO:0000313" key="7">
    <source>
        <dbReference type="EMBL" id="OEY68211.1"/>
    </source>
</evidence>
<feature type="binding site" evidence="5">
    <location>
        <position position="18"/>
    </location>
    <ligand>
        <name>substrate</name>
    </ligand>
</feature>
<proteinExistence type="inferred from homology"/>